<keyword evidence="6 8" id="KW-1133">Transmembrane helix</keyword>
<organism evidence="9 10">
    <name type="scientific">Brevibacterium salitolerans</name>
    <dbReference type="NCBI Taxonomy" id="1403566"/>
    <lineage>
        <taxon>Bacteria</taxon>
        <taxon>Bacillati</taxon>
        <taxon>Actinomycetota</taxon>
        <taxon>Actinomycetes</taxon>
        <taxon>Micrococcales</taxon>
        <taxon>Brevibacteriaceae</taxon>
        <taxon>Brevibacterium</taxon>
    </lineage>
</organism>
<feature type="transmembrane region" description="Helical" evidence="8">
    <location>
        <begin position="109"/>
        <end position="128"/>
    </location>
</feature>
<dbReference type="Pfam" id="PF01925">
    <property type="entry name" value="TauE"/>
    <property type="match status" value="1"/>
</dbReference>
<dbReference type="PANTHER" id="PTHR30269">
    <property type="entry name" value="TRANSMEMBRANE PROTEIN YFCA"/>
    <property type="match status" value="1"/>
</dbReference>
<evidence type="ECO:0000256" key="8">
    <source>
        <dbReference type="RuleBase" id="RU363041"/>
    </source>
</evidence>
<accession>A0ABN2X2I5</accession>
<comment type="similarity">
    <text evidence="2 8">Belongs to the 4-toluene sulfonate uptake permease (TSUP) (TC 2.A.102) family.</text>
</comment>
<evidence type="ECO:0000256" key="4">
    <source>
        <dbReference type="ARBA" id="ARBA00022475"/>
    </source>
</evidence>
<sequence length="268" mass="27093">MILAAAGPVEVTAGLLLLLLAAGMLAGWLDAVVGGGGIIQLPVLMLVPGITPVQALATNKVGSIAGTTVSAVTYLRKVKPDKSAALPAAALALVGAVLGAMLATVVPEALFRPLILVVIVGVALFTLLKPSLGAEAMLRFPPDSVRHHATAWGLGFVVGVYDGVLGPGTGSFLVIGLVALLGFSFLQASASGKIVNWATNLGALLFFVPAGHVIWPLGLAVAVGNITGGWLGARTAIRLGSGFVRIVFIVVAGLLVLTMGWDMLSAVL</sequence>
<evidence type="ECO:0000256" key="1">
    <source>
        <dbReference type="ARBA" id="ARBA00004651"/>
    </source>
</evidence>
<evidence type="ECO:0000256" key="2">
    <source>
        <dbReference type="ARBA" id="ARBA00009142"/>
    </source>
</evidence>
<evidence type="ECO:0000256" key="7">
    <source>
        <dbReference type="ARBA" id="ARBA00023136"/>
    </source>
</evidence>
<evidence type="ECO:0000256" key="6">
    <source>
        <dbReference type="ARBA" id="ARBA00022989"/>
    </source>
</evidence>
<dbReference type="InterPro" id="IPR052017">
    <property type="entry name" value="TSUP"/>
</dbReference>
<dbReference type="PANTHER" id="PTHR30269:SF0">
    <property type="entry name" value="MEMBRANE TRANSPORTER PROTEIN YFCA-RELATED"/>
    <property type="match status" value="1"/>
</dbReference>
<evidence type="ECO:0000256" key="5">
    <source>
        <dbReference type="ARBA" id="ARBA00022692"/>
    </source>
</evidence>
<feature type="transmembrane region" description="Helical" evidence="8">
    <location>
        <begin position="202"/>
        <end position="223"/>
    </location>
</feature>
<keyword evidence="4 8" id="KW-1003">Cell membrane</keyword>
<keyword evidence="3" id="KW-0813">Transport</keyword>
<name>A0ABN2X2I5_9MICO</name>
<gene>
    <name evidence="9" type="ORF">GCM10009823_27130</name>
</gene>
<evidence type="ECO:0000256" key="3">
    <source>
        <dbReference type="ARBA" id="ARBA00022448"/>
    </source>
</evidence>
<evidence type="ECO:0000313" key="10">
    <source>
        <dbReference type="Proteomes" id="UP001500984"/>
    </source>
</evidence>
<dbReference type="InterPro" id="IPR002781">
    <property type="entry name" value="TM_pro_TauE-like"/>
</dbReference>
<feature type="transmembrane region" description="Helical" evidence="8">
    <location>
        <begin position="243"/>
        <end position="264"/>
    </location>
</feature>
<dbReference type="Proteomes" id="UP001500984">
    <property type="component" value="Unassembled WGS sequence"/>
</dbReference>
<proteinExistence type="inferred from homology"/>
<keyword evidence="5 8" id="KW-0812">Transmembrane</keyword>
<feature type="transmembrane region" description="Helical" evidence="8">
    <location>
        <begin position="84"/>
        <end position="103"/>
    </location>
</feature>
<comment type="subcellular location">
    <subcellularLocation>
        <location evidence="1 8">Cell membrane</location>
        <topology evidence="1 8">Multi-pass membrane protein</topology>
    </subcellularLocation>
</comment>
<dbReference type="EMBL" id="BAAAPZ010000017">
    <property type="protein sequence ID" value="GAA2103311.1"/>
    <property type="molecule type" value="Genomic_DNA"/>
</dbReference>
<protein>
    <recommendedName>
        <fullName evidence="8">Probable membrane transporter protein</fullName>
    </recommendedName>
</protein>
<keyword evidence="10" id="KW-1185">Reference proteome</keyword>
<feature type="transmembrane region" description="Helical" evidence="8">
    <location>
        <begin position="149"/>
        <end position="166"/>
    </location>
</feature>
<keyword evidence="7 8" id="KW-0472">Membrane</keyword>
<reference evidence="9 10" key="1">
    <citation type="journal article" date="2019" name="Int. J. Syst. Evol. Microbiol.">
        <title>The Global Catalogue of Microorganisms (GCM) 10K type strain sequencing project: providing services to taxonomists for standard genome sequencing and annotation.</title>
        <authorList>
            <consortium name="The Broad Institute Genomics Platform"/>
            <consortium name="The Broad Institute Genome Sequencing Center for Infectious Disease"/>
            <person name="Wu L."/>
            <person name="Ma J."/>
        </authorList>
    </citation>
    <scope>NUCLEOTIDE SEQUENCE [LARGE SCALE GENOMIC DNA]</scope>
    <source>
        <strain evidence="9 10">JCM 15900</strain>
    </source>
</reference>
<feature type="transmembrane region" description="Helical" evidence="8">
    <location>
        <begin position="172"/>
        <end position="190"/>
    </location>
</feature>
<comment type="caution">
    <text evidence="9">The sequence shown here is derived from an EMBL/GenBank/DDBJ whole genome shotgun (WGS) entry which is preliminary data.</text>
</comment>
<evidence type="ECO:0000313" key="9">
    <source>
        <dbReference type="EMBL" id="GAA2103311.1"/>
    </source>
</evidence>